<evidence type="ECO:0000313" key="3">
    <source>
        <dbReference type="Proteomes" id="UP000634136"/>
    </source>
</evidence>
<feature type="region of interest" description="Disordered" evidence="1">
    <location>
        <begin position="54"/>
        <end position="75"/>
    </location>
</feature>
<evidence type="ECO:0000313" key="2">
    <source>
        <dbReference type="EMBL" id="KAF7824772.1"/>
    </source>
</evidence>
<dbReference type="EMBL" id="JAAIUW010000007">
    <property type="protein sequence ID" value="KAF7824772.1"/>
    <property type="molecule type" value="Genomic_DNA"/>
</dbReference>
<reference evidence="2" key="1">
    <citation type="submission" date="2020-09" db="EMBL/GenBank/DDBJ databases">
        <title>Genome-Enabled Discovery of Anthraquinone Biosynthesis in Senna tora.</title>
        <authorList>
            <person name="Kang S.-H."/>
            <person name="Pandey R.P."/>
            <person name="Lee C.-M."/>
            <person name="Sim J.-S."/>
            <person name="Jeong J.-T."/>
            <person name="Choi B.-S."/>
            <person name="Jung M."/>
            <person name="Ginzburg D."/>
            <person name="Zhao K."/>
            <person name="Won S.Y."/>
            <person name="Oh T.-J."/>
            <person name="Yu Y."/>
            <person name="Kim N.-H."/>
            <person name="Lee O.R."/>
            <person name="Lee T.-H."/>
            <person name="Bashyal P."/>
            <person name="Kim T.-S."/>
            <person name="Lee W.-H."/>
            <person name="Kawkins C."/>
            <person name="Kim C.-K."/>
            <person name="Kim J.S."/>
            <person name="Ahn B.O."/>
            <person name="Rhee S.Y."/>
            <person name="Sohng J.K."/>
        </authorList>
    </citation>
    <scope>NUCLEOTIDE SEQUENCE</scope>
    <source>
        <tissue evidence="2">Leaf</tissue>
    </source>
</reference>
<proteinExistence type="predicted"/>
<comment type="caution">
    <text evidence="2">The sequence shown here is derived from an EMBL/GenBank/DDBJ whole genome shotgun (WGS) entry which is preliminary data.</text>
</comment>
<gene>
    <name evidence="2" type="ORF">G2W53_022916</name>
</gene>
<dbReference type="OrthoDB" id="1920894at2759"/>
<accession>A0A834TNH8</accession>
<dbReference type="Proteomes" id="UP000634136">
    <property type="component" value="Unassembled WGS sequence"/>
</dbReference>
<evidence type="ECO:0000256" key="1">
    <source>
        <dbReference type="SAM" id="MobiDB-lite"/>
    </source>
</evidence>
<keyword evidence="3" id="KW-1185">Reference proteome</keyword>
<organism evidence="2 3">
    <name type="scientific">Senna tora</name>
    <dbReference type="NCBI Taxonomy" id="362788"/>
    <lineage>
        <taxon>Eukaryota</taxon>
        <taxon>Viridiplantae</taxon>
        <taxon>Streptophyta</taxon>
        <taxon>Embryophyta</taxon>
        <taxon>Tracheophyta</taxon>
        <taxon>Spermatophyta</taxon>
        <taxon>Magnoliopsida</taxon>
        <taxon>eudicotyledons</taxon>
        <taxon>Gunneridae</taxon>
        <taxon>Pentapetalae</taxon>
        <taxon>rosids</taxon>
        <taxon>fabids</taxon>
        <taxon>Fabales</taxon>
        <taxon>Fabaceae</taxon>
        <taxon>Caesalpinioideae</taxon>
        <taxon>Cassia clade</taxon>
        <taxon>Senna</taxon>
    </lineage>
</organism>
<protein>
    <submittedName>
        <fullName evidence="2">B2 protein</fullName>
    </submittedName>
</protein>
<sequence>MDPYDRDYERDHLHRLEPIYRDTVPAHRETLRADPPPYINEAYRHGARHEYANDPYHHAHHYGASSSRDSYMAPLSREEIPSSSYLVSGRTSIGTERLRRAEAAEDRLYSTYAADALSDYNRSQHYNGVHPEATSLPVSSRYSFAGPSYSYR</sequence>
<name>A0A834TNH8_9FABA</name>
<dbReference type="AlphaFoldDB" id="A0A834TNH8"/>